<feature type="signal peptide" evidence="8">
    <location>
        <begin position="1"/>
        <end position="22"/>
    </location>
</feature>
<sequence length="867" mass="96889">MKKFNDLILLSASVLLTSLASAQSIIPWTEQNSTLGLGYPVPIPVNTPEPFDGFRTYAGLFAKHQSMAMNNDYITGQIVGQTHYDRDIWAYILSDDNNTTKFGVKEGAMMVNGGIHAREWQTPETLTQIITDFHGNSQDHSFYQYLLENTTIITIPSNNIDGFLQTQRYPTENWYSNNLGPRDGRMRRKNLLNTDEDLFTQNDFLNGVDLNRNNEPFWATSGSSSGDPTSIVYHGPFSQSEPETSARINAANLVDADQLRIYTDVHSFSQVHFSELTFNQNRNALQTRVLSDFTKHHKAYTLAKNYVDLPSQAGFGIGSTDEYFAVTYEIPSWTLEIEPSNFTINGVDRHPTLPGFGADYGGFANNGHDGFILPESEIKRVREQLAKSFMVAWYGQAGPPSITQLRIIDHLSQAIVFDAEWDITASGERELYSQYYDELIAGNDYSLLLRFDKPMRDRNSAGEIAPLQGQSTALNPVIQGISNDNDINLNLSNHRWINQNNNGWESYGYYKDDTYVVDFNIDPAINAADDAELTWRIITTDMIGQSIDANPATVVTWADGQWQNYEDSNGNPSINGGFDSTISIQVSNQGDFNYASVPDTALYYDATRSGEGFTLEFIDGVNDFLIQWFTYDGFGNQQWYVDTDQKIAENALLAKDILTAEGGVFGPDFNNDDIEIFESGDIEMIFGEQFNNSRTGQMKYTFPDGRKFRTQVDQLTAANGINSNPSVILPVETGLTAAAIIGSWYDPSRNGEGFHIEQITDGSVVFLWYSYDLDGSKKWFIGSGGVVTETTDNVNITFAEVYITEGGVFGPDFNTNDVISTVWGSAEFNLQCTTGTFSYNGLDAAYGQGTYQLEPITRPINNIYRCE</sequence>
<dbReference type="SMART" id="SM00631">
    <property type="entry name" value="Zn_pept"/>
    <property type="match status" value="1"/>
</dbReference>
<evidence type="ECO:0000313" key="11">
    <source>
        <dbReference type="Proteomes" id="UP000295724"/>
    </source>
</evidence>
<comment type="cofactor">
    <cofactor evidence="1">
        <name>Zn(2+)</name>
        <dbReference type="ChEBI" id="CHEBI:29105"/>
    </cofactor>
</comment>
<evidence type="ECO:0000256" key="5">
    <source>
        <dbReference type="ARBA" id="ARBA00022833"/>
    </source>
</evidence>
<dbReference type="EMBL" id="SNZB01000002">
    <property type="protein sequence ID" value="TDR22528.1"/>
    <property type="molecule type" value="Genomic_DNA"/>
</dbReference>
<keyword evidence="8" id="KW-0732">Signal</keyword>
<dbReference type="AlphaFoldDB" id="A0A4R6Y0S7"/>
<dbReference type="GO" id="GO:0005615">
    <property type="term" value="C:extracellular space"/>
    <property type="evidence" value="ECO:0007669"/>
    <property type="project" value="TreeGrafter"/>
</dbReference>
<dbReference type="RefSeq" id="WP_099019165.1">
    <property type="nucleotide sequence ID" value="NZ_NIHB01000002.1"/>
</dbReference>
<dbReference type="PROSITE" id="PS52035">
    <property type="entry name" value="PEPTIDASE_M14"/>
    <property type="match status" value="1"/>
</dbReference>
<gene>
    <name evidence="10" type="ORF">C8D91_1019</name>
</gene>
<feature type="active site" description="Proton donor/acceptor" evidence="7">
    <location>
        <position position="336"/>
    </location>
</feature>
<evidence type="ECO:0000256" key="8">
    <source>
        <dbReference type="SAM" id="SignalP"/>
    </source>
</evidence>
<keyword evidence="3" id="KW-0645">Protease</keyword>
<dbReference type="GO" id="GO:0006508">
    <property type="term" value="P:proteolysis"/>
    <property type="evidence" value="ECO:0007669"/>
    <property type="project" value="UniProtKB-KW"/>
</dbReference>
<dbReference type="InterPro" id="IPR000834">
    <property type="entry name" value="Peptidase_M14"/>
</dbReference>
<comment type="similarity">
    <text evidence="2 7">Belongs to the peptidase M14 family.</text>
</comment>
<keyword evidence="6" id="KW-0482">Metalloprotease</keyword>
<evidence type="ECO:0000256" key="4">
    <source>
        <dbReference type="ARBA" id="ARBA00022801"/>
    </source>
</evidence>
<keyword evidence="4" id="KW-0378">Hydrolase</keyword>
<dbReference type="Pfam" id="PF00246">
    <property type="entry name" value="Peptidase_M14"/>
    <property type="match status" value="1"/>
</dbReference>
<dbReference type="PANTHER" id="PTHR11705">
    <property type="entry name" value="PROTEASE FAMILY M14 CARBOXYPEPTIDASE A,B"/>
    <property type="match status" value="1"/>
</dbReference>
<dbReference type="Gene3D" id="3.40.630.10">
    <property type="entry name" value="Zn peptidases"/>
    <property type="match status" value="1"/>
</dbReference>
<dbReference type="OrthoDB" id="5294005at2"/>
<dbReference type="Proteomes" id="UP000295724">
    <property type="component" value="Unassembled WGS sequence"/>
</dbReference>
<evidence type="ECO:0000313" key="10">
    <source>
        <dbReference type="EMBL" id="TDR22528.1"/>
    </source>
</evidence>
<organism evidence="10 11">
    <name type="scientific">Marinicella litoralis</name>
    <dbReference type="NCBI Taxonomy" id="644220"/>
    <lineage>
        <taxon>Bacteria</taxon>
        <taxon>Pseudomonadati</taxon>
        <taxon>Pseudomonadota</taxon>
        <taxon>Gammaproteobacteria</taxon>
        <taxon>Lysobacterales</taxon>
        <taxon>Marinicellaceae</taxon>
        <taxon>Marinicella</taxon>
    </lineage>
</organism>
<evidence type="ECO:0000256" key="1">
    <source>
        <dbReference type="ARBA" id="ARBA00001947"/>
    </source>
</evidence>
<feature type="domain" description="Peptidase M14" evidence="9">
    <location>
        <begin position="53"/>
        <end position="396"/>
    </location>
</feature>
<keyword evidence="10" id="KW-0121">Carboxypeptidase</keyword>
<dbReference type="GO" id="GO:0008270">
    <property type="term" value="F:zinc ion binding"/>
    <property type="evidence" value="ECO:0007669"/>
    <property type="project" value="InterPro"/>
</dbReference>
<evidence type="ECO:0000259" key="9">
    <source>
        <dbReference type="PROSITE" id="PS52035"/>
    </source>
</evidence>
<evidence type="ECO:0000256" key="2">
    <source>
        <dbReference type="ARBA" id="ARBA00005988"/>
    </source>
</evidence>
<dbReference type="PANTHER" id="PTHR11705:SF143">
    <property type="entry name" value="SLL0236 PROTEIN"/>
    <property type="match status" value="1"/>
</dbReference>
<protein>
    <submittedName>
        <fullName evidence="10">Zinc carboxypeptidase</fullName>
    </submittedName>
</protein>
<evidence type="ECO:0000256" key="6">
    <source>
        <dbReference type="ARBA" id="ARBA00023049"/>
    </source>
</evidence>
<feature type="chain" id="PRO_5020661010" evidence="8">
    <location>
        <begin position="23"/>
        <end position="867"/>
    </location>
</feature>
<accession>A0A4R6Y0S7</accession>
<evidence type="ECO:0000256" key="3">
    <source>
        <dbReference type="ARBA" id="ARBA00022670"/>
    </source>
</evidence>
<dbReference type="GO" id="GO:0004181">
    <property type="term" value="F:metallocarboxypeptidase activity"/>
    <property type="evidence" value="ECO:0007669"/>
    <property type="project" value="InterPro"/>
</dbReference>
<dbReference type="SUPFAM" id="SSF53187">
    <property type="entry name" value="Zn-dependent exopeptidases"/>
    <property type="match status" value="1"/>
</dbReference>
<comment type="caution">
    <text evidence="10">The sequence shown here is derived from an EMBL/GenBank/DDBJ whole genome shotgun (WGS) entry which is preliminary data.</text>
</comment>
<reference evidence="10 11" key="1">
    <citation type="submission" date="2019-03" db="EMBL/GenBank/DDBJ databases">
        <title>Genomic Encyclopedia of Type Strains, Phase IV (KMG-IV): sequencing the most valuable type-strain genomes for metagenomic binning, comparative biology and taxonomic classification.</title>
        <authorList>
            <person name="Goeker M."/>
        </authorList>
    </citation>
    <scope>NUCLEOTIDE SEQUENCE [LARGE SCALE GENOMIC DNA]</scope>
    <source>
        <strain evidence="10 11">DSM 25488</strain>
    </source>
</reference>
<proteinExistence type="inferred from homology"/>
<evidence type="ECO:0000256" key="7">
    <source>
        <dbReference type="PROSITE-ProRule" id="PRU01379"/>
    </source>
</evidence>
<name>A0A4R6Y0S7_9GAMM</name>
<keyword evidence="5" id="KW-0862">Zinc</keyword>
<keyword evidence="11" id="KW-1185">Reference proteome</keyword>